<reference evidence="2 3" key="1">
    <citation type="journal article" date="2017" name="PLoS Biol.">
        <title>The sea cucumber genome provides insights into morphological evolution and visceral regeneration.</title>
        <authorList>
            <person name="Zhang X."/>
            <person name="Sun L."/>
            <person name="Yuan J."/>
            <person name="Sun Y."/>
            <person name="Gao Y."/>
            <person name="Zhang L."/>
            <person name="Li S."/>
            <person name="Dai H."/>
            <person name="Hamel J.F."/>
            <person name="Liu C."/>
            <person name="Yu Y."/>
            <person name="Liu S."/>
            <person name="Lin W."/>
            <person name="Guo K."/>
            <person name="Jin S."/>
            <person name="Xu P."/>
            <person name="Storey K.B."/>
            <person name="Huan P."/>
            <person name="Zhang T."/>
            <person name="Zhou Y."/>
            <person name="Zhang J."/>
            <person name="Lin C."/>
            <person name="Li X."/>
            <person name="Xing L."/>
            <person name="Huo D."/>
            <person name="Sun M."/>
            <person name="Wang L."/>
            <person name="Mercier A."/>
            <person name="Li F."/>
            <person name="Yang H."/>
            <person name="Xiang J."/>
        </authorList>
    </citation>
    <scope>NUCLEOTIDE SEQUENCE [LARGE SCALE GENOMIC DNA]</scope>
    <source>
        <strain evidence="2">Shaxun</strain>
        <tissue evidence="2">Muscle</tissue>
    </source>
</reference>
<organism evidence="2 3">
    <name type="scientific">Stichopus japonicus</name>
    <name type="common">Sea cucumber</name>
    <dbReference type="NCBI Taxonomy" id="307972"/>
    <lineage>
        <taxon>Eukaryota</taxon>
        <taxon>Metazoa</taxon>
        <taxon>Echinodermata</taxon>
        <taxon>Eleutherozoa</taxon>
        <taxon>Echinozoa</taxon>
        <taxon>Holothuroidea</taxon>
        <taxon>Aspidochirotacea</taxon>
        <taxon>Aspidochirotida</taxon>
        <taxon>Stichopodidae</taxon>
        <taxon>Apostichopus</taxon>
    </lineage>
</organism>
<feature type="compositionally biased region" description="Basic and acidic residues" evidence="1">
    <location>
        <begin position="96"/>
        <end position="106"/>
    </location>
</feature>
<feature type="compositionally biased region" description="Basic and acidic residues" evidence="1">
    <location>
        <begin position="134"/>
        <end position="150"/>
    </location>
</feature>
<dbReference type="Proteomes" id="UP000230750">
    <property type="component" value="Unassembled WGS sequence"/>
</dbReference>
<feature type="compositionally biased region" description="Low complexity" evidence="1">
    <location>
        <begin position="234"/>
        <end position="244"/>
    </location>
</feature>
<evidence type="ECO:0000313" key="3">
    <source>
        <dbReference type="Proteomes" id="UP000230750"/>
    </source>
</evidence>
<feature type="compositionally biased region" description="Basic residues" evidence="1">
    <location>
        <begin position="107"/>
        <end position="116"/>
    </location>
</feature>
<accession>A0A2G8K6W3</accession>
<evidence type="ECO:0000313" key="2">
    <source>
        <dbReference type="EMBL" id="PIK43712.1"/>
    </source>
</evidence>
<gene>
    <name evidence="2" type="ORF">BSL78_19446</name>
</gene>
<keyword evidence="3" id="KW-1185">Reference proteome</keyword>
<proteinExistence type="predicted"/>
<feature type="region of interest" description="Disordered" evidence="1">
    <location>
        <begin position="223"/>
        <end position="244"/>
    </location>
</feature>
<dbReference type="EMBL" id="MRZV01000831">
    <property type="protein sequence ID" value="PIK43712.1"/>
    <property type="molecule type" value="Genomic_DNA"/>
</dbReference>
<feature type="compositionally biased region" description="Polar residues" evidence="1">
    <location>
        <begin position="70"/>
        <end position="82"/>
    </location>
</feature>
<feature type="region of interest" description="Disordered" evidence="1">
    <location>
        <begin position="1"/>
        <end position="193"/>
    </location>
</feature>
<feature type="compositionally biased region" description="Polar residues" evidence="1">
    <location>
        <begin position="183"/>
        <end position="193"/>
    </location>
</feature>
<dbReference type="AlphaFoldDB" id="A0A2G8K6W3"/>
<evidence type="ECO:0000256" key="1">
    <source>
        <dbReference type="SAM" id="MobiDB-lite"/>
    </source>
</evidence>
<comment type="caution">
    <text evidence="2">The sequence shown here is derived from an EMBL/GenBank/DDBJ whole genome shotgun (WGS) entry which is preliminary data.</text>
</comment>
<protein>
    <submittedName>
        <fullName evidence="2">Uncharacterized protein</fullName>
    </submittedName>
</protein>
<sequence>MDDTSRNTETVDHSLAMETEDVAELRKPSLGKKKGRKRKQRGRGSGSGDARSPSRSSKRKFTEVRDPYQFTDSQSNRVQSPLKQRGDDLMVVASKTKTEPDRLEKRKSPRSSRRRGASSAERERTRGGNGVKEGGNKEEQKGDPSSEKENQGGVEQSGSKVTRSESRRTLSFVRQSSSSSSSGHQQHVSRMTLQDDTDMEIKYEVVTTHLKMKKVYIREYWHTPTPGNCQNAKSSSPSSSDRQISQPDRFFLELRKKLSRCGPLFTGAGSAVSQNFKCGW</sequence>
<feature type="compositionally biased region" description="Basic residues" evidence="1">
    <location>
        <begin position="29"/>
        <end position="42"/>
    </location>
</feature>
<name>A0A2G8K6W3_STIJA</name>
<feature type="compositionally biased region" description="Basic and acidic residues" evidence="1">
    <location>
        <begin position="1"/>
        <end position="12"/>
    </location>
</feature>